<evidence type="ECO:0000313" key="14">
    <source>
        <dbReference type="Proteomes" id="UP000660262"/>
    </source>
</evidence>
<dbReference type="InterPro" id="IPR014756">
    <property type="entry name" value="Ig_E-set"/>
</dbReference>
<dbReference type="SUPFAM" id="SSF46565">
    <property type="entry name" value="Chaperone J-domain"/>
    <property type="match status" value="1"/>
</dbReference>
<feature type="chain" id="PRO_5032983279" description="J domain-containing protein" evidence="11">
    <location>
        <begin position="35"/>
        <end position="823"/>
    </location>
</feature>
<keyword evidence="7 10" id="KW-0472">Membrane</keyword>
<dbReference type="PRINTS" id="PR00625">
    <property type="entry name" value="JDOMAIN"/>
</dbReference>
<feature type="compositionally biased region" description="Basic and acidic residues" evidence="9">
    <location>
        <begin position="728"/>
        <end position="742"/>
    </location>
</feature>
<dbReference type="GO" id="GO:0031207">
    <property type="term" value="C:Sec62/Sec63 complex"/>
    <property type="evidence" value="ECO:0007669"/>
    <property type="project" value="TreeGrafter"/>
</dbReference>
<dbReference type="InterPro" id="IPR035892">
    <property type="entry name" value="C2_domain_sf"/>
</dbReference>
<dbReference type="OrthoDB" id="1734229at2759"/>
<keyword evidence="3 10" id="KW-0812">Transmembrane</keyword>
<keyword evidence="6 10" id="KW-1133">Transmembrane helix</keyword>
<evidence type="ECO:0000313" key="13">
    <source>
        <dbReference type="EMBL" id="GHP04819.1"/>
    </source>
</evidence>
<sequence>MAFSALQGSFCVILSWCSMLSLSVVMFDLPCADAAAKRASFMGQEKDETTEQAKSPGDAAPLFPVFVISLVACIIFPWSIVKLCNLNASHRSASSWSDKDKKAQTNKKTTPATSSSTTSNVVFVALWAIFIGMYVYASHITHTGAKVFDPTSILELEPDASTRQIKKQYRTLSLSFHPDKCLDRNPDMTTEECEERFLQISNAYKALTDPVARENLKKYGHPDGQQPMDVGIALPNFIFEKGTMAPLVLAALMGFGVIIPGIIAICYLLSSRKYTTSNVNQETLYWYSHFIKPSMALSKMPETLVICKEVMEMPVPPIQEKPMEELAKLVRNHISDGKDKDKVKKFFGRKTPLVKAHMLLLAHMDRQVDEIPQELKKDYATFLGHCPSLIDELLKVSLMPKRPLSMGWLEPSLNVIYLSQSIVQAVPISARKILANGKAAPSDISSILQMPGVDADAVKKISRVAKAKDASSLMNMLRSSSLESRVDLLAKGGVSTEDATESSLMLDTLPSVMCTVLCETPGESEVCPDDLMEIRVKCLLTRAGMMAKARDEVAKGGADASAMEEELLRKSRVKTKFDEEGDQIASLGDPVAALTPHYPNEKEEGWMLIVADPKMNAVIASTRVRLTNAEDLGYLATKLHMKRTENSSVATANEVLETSMGPHVNIATNPPKTVDAREAWLSVPGQETKLRMQAPRDGKHDFCIFLLSDTYIGCDVVQPFVMRVSKRPSADEQPGKLVKEIGFKGSNAGGDDANATATSSNADVPASQPAARNDDDDDDDVSDVEEDGELIDGDEYDSDETGTSESDIDDEFEEPKPANSFTQ</sequence>
<feature type="compositionally biased region" description="Acidic residues" evidence="9">
    <location>
        <begin position="774"/>
        <end position="813"/>
    </location>
</feature>
<feature type="transmembrane region" description="Helical" evidence="10">
    <location>
        <begin position="244"/>
        <end position="269"/>
    </location>
</feature>
<dbReference type="Gene3D" id="2.60.40.150">
    <property type="entry name" value="C2 domain"/>
    <property type="match status" value="1"/>
</dbReference>
<protein>
    <recommendedName>
        <fullName evidence="12">J domain-containing protein</fullName>
    </recommendedName>
</protein>
<reference evidence="13" key="1">
    <citation type="submission" date="2020-10" db="EMBL/GenBank/DDBJ databases">
        <title>Unveiling of a novel bifunctional photoreceptor, Dualchrome1, isolated from a cosmopolitan green alga.</title>
        <authorList>
            <person name="Suzuki S."/>
            <person name="Kawachi M."/>
        </authorList>
    </citation>
    <scope>NUCLEOTIDE SEQUENCE</scope>
    <source>
        <strain evidence="13">NIES 2893</strain>
    </source>
</reference>
<dbReference type="Pfam" id="PF00226">
    <property type="entry name" value="DnaJ"/>
    <property type="match status" value="1"/>
</dbReference>
<evidence type="ECO:0000259" key="12">
    <source>
        <dbReference type="PROSITE" id="PS50076"/>
    </source>
</evidence>
<name>A0A830HHN1_9CHLO</name>
<feature type="region of interest" description="Disordered" evidence="9">
    <location>
        <begin position="726"/>
        <end position="823"/>
    </location>
</feature>
<keyword evidence="2" id="KW-0813">Transport</keyword>
<evidence type="ECO:0000256" key="3">
    <source>
        <dbReference type="ARBA" id="ARBA00022692"/>
    </source>
</evidence>
<dbReference type="SUPFAM" id="SSF158702">
    <property type="entry name" value="Sec63 N-terminal domain-like"/>
    <property type="match status" value="1"/>
</dbReference>
<keyword evidence="4" id="KW-0256">Endoplasmic reticulum</keyword>
<dbReference type="CDD" id="cd06257">
    <property type="entry name" value="DnaJ"/>
    <property type="match status" value="1"/>
</dbReference>
<dbReference type="Gene3D" id="1.10.3380.10">
    <property type="entry name" value="Sec63 N-terminal domain-like domain"/>
    <property type="match status" value="1"/>
</dbReference>
<evidence type="ECO:0000256" key="4">
    <source>
        <dbReference type="ARBA" id="ARBA00022824"/>
    </source>
</evidence>
<dbReference type="EMBL" id="BNJQ01000008">
    <property type="protein sequence ID" value="GHP04819.1"/>
    <property type="molecule type" value="Genomic_DNA"/>
</dbReference>
<keyword evidence="14" id="KW-1185">Reference proteome</keyword>
<evidence type="ECO:0000256" key="11">
    <source>
        <dbReference type="SAM" id="SignalP"/>
    </source>
</evidence>
<dbReference type="PANTHER" id="PTHR24075:SF0">
    <property type="entry name" value="TRANSLOCATION PROTEIN SEC63 HOMOLOG"/>
    <property type="match status" value="1"/>
</dbReference>
<evidence type="ECO:0000256" key="6">
    <source>
        <dbReference type="ARBA" id="ARBA00022989"/>
    </source>
</evidence>
<proteinExistence type="predicted"/>
<dbReference type="GO" id="GO:0003723">
    <property type="term" value="F:RNA binding"/>
    <property type="evidence" value="ECO:0007669"/>
    <property type="project" value="TreeGrafter"/>
</dbReference>
<dbReference type="SMART" id="SM00271">
    <property type="entry name" value="DnaJ"/>
    <property type="match status" value="1"/>
</dbReference>
<evidence type="ECO:0000256" key="7">
    <source>
        <dbReference type="ARBA" id="ARBA00023136"/>
    </source>
</evidence>
<accession>A0A830HHN1</accession>
<feature type="domain" description="J" evidence="12">
    <location>
        <begin position="149"/>
        <end position="220"/>
    </location>
</feature>
<evidence type="ECO:0000256" key="1">
    <source>
        <dbReference type="ARBA" id="ARBA00004477"/>
    </source>
</evidence>
<evidence type="ECO:0000256" key="2">
    <source>
        <dbReference type="ARBA" id="ARBA00022448"/>
    </source>
</evidence>
<evidence type="ECO:0000256" key="8">
    <source>
        <dbReference type="ARBA" id="ARBA00023186"/>
    </source>
</evidence>
<keyword evidence="11" id="KW-0732">Signal</keyword>
<evidence type="ECO:0000256" key="9">
    <source>
        <dbReference type="SAM" id="MobiDB-lite"/>
    </source>
</evidence>
<dbReference type="SMART" id="SM00973">
    <property type="entry name" value="Sec63"/>
    <property type="match status" value="1"/>
</dbReference>
<feature type="transmembrane region" description="Helical" evidence="10">
    <location>
        <begin position="117"/>
        <end position="137"/>
    </location>
</feature>
<dbReference type="GO" id="GO:0008320">
    <property type="term" value="F:protein transmembrane transporter activity"/>
    <property type="evidence" value="ECO:0007669"/>
    <property type="project" value="TreeGrafter"/>
</dbReference>
<evidence type="ECO:0000256" key="10">
    <source>
        <dbReference type="SAM" id="Phobius"/>
    </source>
</evidence>
<dbReference type="InterPro" id="IPR004179">
    <property type="entry name" value="Sec63-dom"/>
</dbReference>
<dbReference type="InterPro" id="IPR001623">
    <property type="entry name" value="DnaJ_domain"/>
</dbReference>
<evidence type="ECO:0000256" key="5">
    <source>
        <dbReference type="ARBA" id="ARBA00022927"/>
    </source>
</evidence>
<dbReference type="GO" id="GO:0006620">
    <property type="term" value="P:post-translational protein targeting to endoplasmic reticulum membrane"/>
    <property type="evidence" value="ECO:0007669"/>
    <property type="project" value="TreeGrafter"/>
</dbReference>
<comment type="caution">
    <text evidence="13">The sequence shown here is derived from an EMBL/GenBank/DDBJ whole genome shotgun (WGS) entry which is preliminary data.</text>
</comment>
<keyword evidence="8" id="KW-0143">Chaperone</keyword>
<feature type="signal peptide" evidence="11">
    <location>
        <begin position="1"/>
        <end position="34"/>
    </location>
</feature>
<gene>
    <name evidence="13" type="ORF">PPROV_000357100</name>
</gene>
<dbReference type="SUPFAM" id="SSF81296">
    <property type="entry name" value="E set domains"/>
    <property type="match status" value="1"/>
</dbReference>
<dbReference type="PROSITE" id="PS50076">
    <property type="entry name" value="DNAJ_2"/>
    <property type="match status" value="1"/>
</dbReference>
<dbReference type="Gene3D" id="1.10.287.110">
    <property type="entry name" value="DnaJ domain"/>
    <property type="match status" value="1"/>
</dbReference>
<feature type="transmembrane region" description="Helical" evidence="10">
    <location>
        <begin position="59"/>
        <end position="81"/>
    </location>
</feature>
<organism evidence="13 14">
    <name type="scientific">Pycnococcus provasolii</name>
    <dbReference type="NCBI Taxonomy" id="41880"/>
    <lineage>
        <taxon>Eukaryota</taxon>
        <taxon>Viridiplantae</taxon>
        <taxon>Chlorophyta</taxon>
        <taxon>Pseudoscourfieldiophyceae</taxon>
        <taxon>Pseudoscourfieldiales</taxon>
        <taxon>Pycnococcaceae</taxon>
        <taxon>Pycnococcus</taxon>
    </lineage>
</organism>
<dbReference type="AlphaFoldDB" id="A0A830HHN1"/>
<dbReference type="Proteomes" id="UP000660262">
    <property type="component" value="Unassembled WGS sequence"/>
</dbReference>
<keyword evidence="5" id="KW-0653">Protein transport</keyword>
<dbReference type="PANTHER" id="PTHR24075">
    <property type="entry name" value="SEC63 DOMAIN-CONTAINING"/>
    <property type="match status" value="1"/>
</dbReference>
<dbReference type="GO" id="GO:0006614">
    <property type="term" value="P:SRP-dependent cotranslational protein targeting to membrane"/>
    <property type="evidence" value="ECO:0007669"/>
    <property type="project" value="TreeGrafter"/>
</dbReference>
<dbReference type="InterPro" id="IPR036869">
    <property type="entry name" value="J_dom_sf"/>
</dbReference>
<dbReference type="Pfam" id="PF02889">
    <property type="entry name" value="Sec63"/>
    <property type="match status" value="1"/>
</dbReference>
<comment type="subcellular location">
    <subcellularLocation>
        <location evidence="1">Endoplasmic reticulum membrane</location>
        <topology evidence="1">Multi-pass membrane protein</topology>
    </subcellularLocation>
</comment>